<dbReference type="Proteomes" id="UP000230607">
    <property type="component" value="Chromosome 1"/>
</dbReference>
<protein>
    <recommendedName>
        <fullName evidence="3">Blue (type 1) copper domain-containing protein</fullName>
    </recommendedName>
</protein>
<feature type="domain" description="Blue (type 1) copper" evidence="3">
    <location>
        <begin position="175"/>
        <end position="250"/>
    </location>
</feature>
<dbReference type="RefSeq" id="WP_162287737.1">
    <property type="nucleotide sequence ID" value="NZ_LT841358.1"/>
</dbReference>
<proteinExistence type="predicted"/>
<accession>A0A2H1FEC8</accession>
<dbReference type="Pfam" id="PF00127">
    <property type="entry name" value="Copper-bind"/>
    <property type="match status" value="1"/>
</dbReference>
<dbReference type="PANTHER" id="PTHR36507:SF1">
    <property type="entry name" value="BLL1555 PROTEIN"/>
    <property type="match status" value="1"/>
</dbReference>
<reference evidence="5" key="1">
    <citation type="submission" date="2017-03" db="EMBL/GenBank/DDBJ databases">
        <authorList>
            <person name="Herbold C."/>
        </authorList>
    </citation>
    <scope>NUCLEOTIDE SEQUENCE [LARGE SCALE GENOMIC DNA]</scope>
</reference>
<dbReference type="Gene3D" id="2.60.40.420">
    <property type="entry name" value="Cupredoxins - blue copper proteins"/>
    <property type="match status" value="1"/>
</dbReference>
<dbReference type="GO" id="GO:0009055">
    <property type="term" value="F:electron transfer activity"/>
    <property type="evidence" value="ECO:0007669"/>
    <property type="project" value="InterPro"/>
</dbReference>
<sequence>MKYFMLLLILVSTVLFGTAYADSSSTTMRGSGIALLNSDLPQMYESSVRIILSNHTTIDRGLVTISTDQRTIVERMIADQWKFSYGTDGSFHASGPLISGDNTTYDMVLDGNRLLASVAGSLWKISAELKNNDQNYILEYLVNSKSHPIDNVTSYLTANVTIPNGNSVQASTGFFIPLNLEVLQGTTVTWKNQDNIDHTVQSINSQGTIIPIFNSPILKTGDTFTHKFDKPGVYHYFCSIHPWRIGVVTVS</sequence>
<evidence type="ECO:0000313" key="5">
    <source>
        <dbReference type="Proteomes" id="UP000230607"/>
    </source>
</evidence>
<evidence type="ECO:0000256" key="1">
    <source>
        <dbReference type="ARBA" id="ARBA00022723"/>
    </source>
</evidence>
<dbReference type="SUPFAM" id="SSF49503">
    <property type="entry name" value="Cupredoxins"/>
    <property type="match status" value="1"/>
</dbReference>
<organism evidence="4 5">
    <name type="scientific">Candidatus Nitrosotalea okcheonensis</name>
    <dbReference type="NCBI Taxonomy" id="1903276"/>
    <lineage>
        <taxon>Archaea</taxon>
        <taxon>Nitrososphaerota</taxon>
        <taxon>Nitrososphaeria</taxon>
        <taxon>Nitrosotaleales</taxon>
        <taxon>Nitrosotaleaceae</taxon>
        <taxon>Nitrosotalea</taxon>
    </lineage>
</organism>
<dbReference type="PANTHER" id="PTHR36507">
    <property type="entry name" value="BLL1555 PROTEIN"/>
    <property type="match status" value="1"/>
</dbReference>
<dbReference type="InterPro" id="IPR008972">
    <property type="entry name" value="Cupredoxin"/>
</dbReference>
<dbReference type="InterPro" id="IPR000923">
    <property type="entry name" value="BlueCu_1"/>
</dbReference>
<keyword evidence="1" id="KW-0479">Metal-binding</keyword>
<gene>
    <name evidence="4" type="ORF">NCS_10925</name>
</gene>
<dbReference type="EMBL" id="LT841358">
    <property type="protein sequence ID" value="SMH71118.1"/>
    <property type="molecule type" value="Genomic_DNA"/>
</dbReference>
<dbReference type="GO" id="GO:0005507">
    <property type="term" value="F:copper ion binding"/>
    <property type="evidence" value="ECO:0007669"/>
    <property type="project" value="InterPro"/>
</dbReference>
<evidence type="ECO:0000256" key="2">
    <source>
        <dbReference type="ARBA" id="ARBA00023008"/>
    </source>
</evidence>
<dbReference type="InterPro" id="IPR052721">
    <property type="entry name" value="ET_Amicyanin"/>
</dbReference>
<dbReference type="AlphaFoldDB" id="A0A2H1FEC8"/>
<name>A0A2H1FEC8_9ARCH</name>
<keyword evidence="2" id="KW-0186">Copper</keyword>
<evidence type="ECO:0000259" key="3">
    <source>
        <dbReference type="Pfam" id="PF00127"/>
    </source>
</evidence>
<keyword evidence="5" id="KW-1185">Reference proteome</keyword>
<evidence type="ECO:0000313" key="4">
    <source>
        <dbReference type="EMBL" id="SMH71118.1"/>
    </source>
</evidence>